<dbReference type="PROSITE" id="PS51257">
    <property type="entry name" value="PROKAR_LIPOPROTEIN"/>
    <property type="match status" value="1"/>
</dbReference>
<evidence type="ECO:0000313" key="4">
    <source>
        <dbReference type="Proteomes" id="UP000195667"/>
    </source>
</evidence>
<name>A0A1R4HEY5_9GAMM</name>
<keyword evidence="1" id="KW-1133">Transmembrane helix</keyword>
<evidence type="ECO:0000256" key="2">
    <source>
        <dbReference type="SAM" id="SignalP"/>
    </source>
</evidence>
<evidence type="ECO:0008006" key="5">
    <source>
        <dbReference type="Google" id="ProtNLM"/>
    </source>
</evidence>
<dbReference type="Proteomes" id="UP000195667">
    <property type="component" value="Unassembled WGS sequence"/>
</dbReference>
<gene>
    <name evidence="3" type="ORF">CRENPOLYSF1_580072</name>
</gene>
<evidence type="ECO:0000256" key="1">
    <source>
        <dbReference type="SAM" id="Phobius"/>
    </source>
</evidence>
<dbReference type="EMBL" id="FUKI01000135">
    <property type="protein sequence ID" value="SJM94808.1"/>
    <property type="molecule type" value="Genomic_DNA"/>
</dbReference>
<accession>A0A1R4HEY5</accession>
<reference evidence="4" key="1">
    <citation type="submission" date="2017-02" db="EMBL/GenBank/DDBJ databases">
        <authorList>
            <person name="Daims H."/>
        </authorList>
    </citation>
    <scope>NUCLEOTIDE SEQUENCE [LARGE SCALE GENOMIC DNA]</scope>
</reference>
<feature type="signal peptide" evidence="2">
    <location>
        <begin position="1"/>
        <end position="27"/>
    </location>
</feature>
<keyword evidence="1" id="KW-0472">Membrane</keyword>
<organism evidence="3 4">
    <name type="scientific">Crenothrix polyspora</name>
    <dbReference type="NCBI Taxonomy" id="360316"/>
    <lineage>
        <taxon>Bacteria</taxon>
        <taxon>Pseudomonadati</taxon>
        <taxon>Pseudomonadota</taxon>
        <taxon>Gammaproteobacteria</taxon>
        <taxon>Methylococcales</taxon>
        <taxon>Crenotrichaceae</taxon>
        <taxon>Crenothrix</taxon>
    </lineage>
</organism>
<keyword evidence="1" id="KW-0812">Transmembrane</keyword>
<feature type="chain" id="PRO_5012526211" description="Lipoprotein" evidence="2">
    <location>
        <begin position="28"/>
        <end position="216"/>
    </location>
</feature>
<dbReference type="AlphaFoldDB" id="A0A1R4HEY5"/>
<evidence type="ECO:0000313" key="3">
    <source>
        <dbReference type="EMBL" id="SJM94808.1"/>
    </source>
</evidence>
<proteinExistence type="predicted"/>
<protein>
    <recommendedName>
        <fullName evidence="5">Lipoprotein</fullName>
    </recommendedName>
</protein>
<dbReference type="RefSeq" id="WP_087144489.1">
    <property type="nucleotide sequence ID" value="NZ_FUKI01000135.1"/>
</dbReference>
<keyword evidence="2" id="KW-0732">Signal</keyword>
<keyword evidence="4" id="KW-1185">Reference proteome</keyword>
<feature type="transmembrane region" description="Helical" evidence="1">
    <location>
        <begin position="190"/>
        <end position="209"/>
    </location>
</feature>
<dbReference type="OrthoDB" id="194033at2"/>
<sequence length="216" mass="23714">MKKNIYYPVFSKTLCLALALLVSGCNKDDEDNQAPKIASKDKVGCLATNDFYAVHFSAYLQPSVELKNVDRAALLKPFCKELPGAGKVFFSADLIDNDIRETPIGIRVVEVNNNAKAGDSTEIRTITEIPAKAYPKGVVEAQATIDKDGDYAMILLVGGENAKTEDDKLKIPFHVGSNPYNPYGWPRETLIGVASGIGFAILGVIYLLYRRVKRKK</sequence>